<dbReference type="InterPro" id="IPR038765">
    <property type="entry name" value="Papain-like_cys_pep_sf"/>
</dbReference>
<dbReference type="InterPro" id="IPR008964">
    <property type="entry name" value="Invasin/intimin_cell_adhesion"/>
</dbReference>
<accession>A0ABT1QMV6</accession>
<dbReference type="SUPFAM" id="SSF54001">
    <property type="entry name" value="Cysteine proteinases"/>
    <property type="match status" value="1"/>
</dbReference>
<dbReference type="EMBL" id="JANFQO010000002">
    <property type="protein sequence ID" value="MCQ4163762.1"/>
    <property type="molecule type" value="Genomic_DNA"/>
</dbReference>
<gene>
    <name evidence="3" type="ORF">NM961_03450</name>
</gene>
<reference evidence="3" key="1">
    <citation type="submission" date="2022-07" db="EMBL/GenBank/DDBJ databases">
        <title>Tahibacter sp., a new gammaproteobacterium isolated from the silt sample collected at pig farm.</title>
        <authorList>
            <person name="Chen H."/>
        </authorList>
    </citation>
    <scope>NUCLEOTIDE SEQUENCE</scope>
    <source>
        <strain evidence="3">P2K</strain>
    </source>
</reference>
<evidence type="ECO:0000256" key="1">
    <source>
        <dbReference type="SAM" id="MobiDB-lite"/>
    </source>
</evidence>
<evidence type="ECO:0000259" key="2">
    <source>
        <dbReference type="Pfam" id="PF01841"/>
    </source>
</evidence>
<feature type="non-terminal residue" evidence="3">
    <location>
        <position position="1415"/>
    </location>
</feature>
<dbReference type="InterPro" id="IPR002931">
    <property type="entry name" value="Transglutaminase-like"/>
</dbReference>
<evidence type="ECO:0000313" key="3">
    <source>
        <dbReference type="EMBL" id="MCQ4163762.1"/>
    </source>
</evidence>
<sequence>MAAGGASVALIPAAQAAELQTLLAAGITEDAAPILGTQLPVHRPRLPAREPLLQPVVLPSYADTAEVPVQAADYAASRDAPLSPAILAKAQSLGNDYTRIVDFVRSSVRTQWYAGSQQGAEGTLRTLAGNDVDQASLLIALLRASRAPARYVRGVLEIRSADLAASLGVREDKIGLALAAAGVAHRPLLRGGRIDAYAVEQVFVSAKIPYSHYRGSSADRSGAAWIALAPALKPHQVIPAGGALARTGLDAQAFLDEVLAHTQSEAPLTLLRQTLESRLAALTPPLAYADQLGRHTVAAPALELLPASLPAATVAITGEFAELPDTLRQQARIVLRAGTAEDAPIVLDAQLALADVADRRITLAYQPASIADGAVVDAYGGMSLTPPYLYAVRPVLSIDGLVVRQGGAAGGTQGGHAFPAAAVRPVSNTTGPVVRQRSDGSTEGSQNTDASNDSEVLNASNTANALAESKAASNAHTTTTASAPHPFTANTSSTVTTANTSSLLGSGALDAGTTQRLDITLHGPGGSVSFSQQLDAGGYAALILDAQASRPPQQDEADSLTGDSEPAAARLLANLGARYLAEWDAADDELAQLFGVGVIRPFPSAALVLNQYRVPRLAGLAQELNWRGVALDAALRPVEAFAQGASNAVERDWTALSALQGSSLEHRVFEQQWRVDSLSADKALQLARERGEPIETLTPATGIGTLNHPPAVLAAVQGWLARGYVVDIPRHPLTLQAWTGSAWRARHLASGEAGYFLSGTLAGGSTVPPPEYWFLQQLVQLLGNPYALLANNDPLAGALLVIDRDSQYQEAIAGQALANPLRVSVLDRAGRPVKGAAVRFRVTSGNGTLAGGGSSATVKTDSNGHARLGFTTNARIVAPLRYRQNAQDAWPNRTGANEIEVSAMGANGLLVSGEPLHAYSVPGPGVRLDLNHTDNETIIGGLGYLDLGLRALDANDNPVANLPLRLRVDTEVLPVTEECTVASNPIDATLALAEQCPAGEFQLTGHPCTSKVLDDLFTNGELTPFRLVPGNLARPARYTVHAMAEGLSERRIIRNDFRDCDERGPGVLLWVPQDYQQVGGIRALQVPAAAAPGDLFPVTPRFLTYELHSTQPGITYWAPYILPTGITPLLQNFVGGTPENLRTAPYSNEYQFDLRAGDTPGKITSTIHHQMAHIDATVHWGWSVQVRAPQISPATLPLTASGTTTERLTLTADFSPADYYATSLRLQLRGDGQLVDECALPGGLSGSSCYLSRGLALDRRKTYDVVTVLNDGTPYRLQSPPKALPLTQGIIGGYGLLRAGNDPISVAGLVQGRYPTLMTQQRSIDIAASYACSQGQRLAYLLSQPATVSLKFYHRVGGSGPSNTALAWTALDNAAQDLGAHEVLIEPRDLPLGEYQFELIARTPDGQEETREGIV</sequence>
<feature type="region of interest" description="Disordered" evidence="1">
    <location>
        <begin position="467"/>
        <end position="494"/>
    </location>
</feature>
<feature type="compositionally biased region" description="Low complexity" evidence="1">
    <location>
        <begin position="471"/>
        <end position="494"/>
    </location>
</feature>
<dbReference type="Gene3D" id="3.10.620.30">
    <property type="match status" value="1"/>
</dbReference>
<dbReference type="SUPFAM" id="SSF49373">
    <property type="entry name" value="Invasin/intimin cell-adhesion fragments"/>
    <property type="match status" value="1"/>
</dbReference>
<dbReference type="Pfam" id="PF01841">
    <property type="entry name" value="Transglut_core"/>
    <property type="match status" value="1"/>
</dbReference>
<evidence type="ECO:0000313" key="4">
    <source>
        <dbReference type="Proteomes" id="UP001165498"/>
    </source>
</evidence>
<comment type="caution">
    <text evidence="3">The sequence shown here is derived from an EMBL/GenBank/DDBJ whole genome shotgun (WGS) entry which is preliminary data.</text>
</comment>
<feature type="domain" description="Transglutaminase-like" evidence="2">
    <location>
        <begin position="88"/>
        <end position="157"/>
    </location>
</feature>
<organism evidence="3 4">
    <name type="scientific">Tahibacter harae</name>
    <dbReference type="NCBI Taxonomy" id="2963937"/>
    <lineage>
        <taxon>Bacteria</taxon>
        <taxon>Pseudomonadati</taxon>
        <taxon>Pseudomonadota</taxon>
        <taxon>Gammaproteobacteria</taxon>
        <taxon>Lysobacterales</taxon>
        <taxon>Rhodanobacteraceae</taxon>
        <taxon>Tahibacter</taxon>
    </lineage>
</organism>
<dbReference type="Proteomes" id="UP001165498">
    <property type="component" value="Unassembled WGS sequence"/>
</dbReference>
<name>A0ABT1QMV6_9GAMM</name>
<protein>
    <submittedName>
        <fullName evidence="3">Ig-like domain-containing protein</fullName>
    </submittedName>
</protein>
<proteinExistence type="predicted"/>
<feature type="region of interest" description="Disordered" evidence="1">
    <location>
        <begin position="421"/>
        <end position="455"/>
    </location>
</feature>
<dbReference type="Gene3D" id="2.60.40.1120">
    <property type="entry name" value="Carboxypeptidase-like, regulatory domain"/>
    <property type="match status" value="1"/>
</dbReference>
<feature type="compositionally biased region" description="Polar residues" evidence="1">
    <location>
        <begin position="439"/>
        <end position="455"/>
    </location>
</feature>
<keyword evidence="4" id="KW-1185">Reference proteome</keyword>
<dbReference type="RefSeq" id="WP_255911302.1">
    <property type="nucleotide sequence ID" value="NZ_JANFQO010000002.1"/>
</dbReference>